<dbReference type="Proteomes" id="UP000298390">
    <property type="component" value="Unassembled WGS sequence"/>
</dbReference>
<evidence type="ECO:0000313" key="4">
    <source>
        <dbReference type="EMBL" id="TFY65321.1"/>
    </source>
</evidence>
<dbReference type="Gene3D" id="1.10.443.10">
    <property type="entry name" value="Intergrase catalytic core"/>
    <property type="match status" value="1"/>
</dbReference>
<keyword evidence="2" id="KW-0233">DNA recombination</keyword>
<dbReference type="AlphaFoldDB" id="A0A4Y9YUT0"/>
<evidence type="ECO:0000256" key="2">
    <source>
        <dbReference type="ARBA" id="ARBA00023172"/>
    </source>
</evidence>
<dbReference type="InterPro" id="IPR011010">
    <property type="entry name" value="DNA_brk_join_enz"/>
</dbReference>
<evidence type="ECO:0000256" key="1">
    <source>
        <dbReference type="ARBA" id="ARBA00023125"/>
    </source>
</evidence>
<dbReference type="GO" id="GO:0003677">
    <property type="term" value="F:DNA binding"/>
    <property type="evidence" value="ECO:0007669"/>
    <property type="project" value="UniProtKB-KW"/>
</dbReference>
<comment type="caution">
    <text evidence="4">The sequence shown here is derived from an EMBL/GenBank/DDBJ whole genome shotgun (WGS) entry which is preliminary data.</text>
</comment>
<dbReference type="SUPFAM" id="SSF47823">
    <property type="entry name" value="lambda integrase-like, N-terminal domain"/>
    <property type="match status" value="1"/>
</dbReference>
<evidence type="ECO:0008006" key="6">
    <source>
        <dbReference type="Google" id="ProtNLM"/>
    </source>
</evidence>
<proteinExistence type="predicted"/>
<dbReference type="GO" id="GO:0006310">
    <property type="term" value="P:DNA recombination"/>
    <property type="evidence" value="ECO:0007669"/>
    <property type="project" value="UniProtKB-KW"/>
</dbReference>
<dbReference type="PANTHER" id="PTHR34605:SF3">
    <property type="entry name" value="P CELL-TYPE AGGLUTINATION PROTEIN MAP4-LIKE-RELATED"/>
    <property type="match status" value="1"/>
</dbReference>
<dbReference type="EMBL" id="SEKV01000072">
    <property type="protein sequence ID" value="TFY65321.1"/>
    <property type="molecule type" value="Genomic_DNA"/>
</dbReference>
<reference evidence="4 5" key="1">
    <citation type="submission" date="2019-01" db="EMBL/GenBank/DDBJ databases">
        <title>Genome sequencing of the rare red list fungi Fomitopsis rosea.</title>
        <authorList>
            <person name="Buettner E."/>
            <person name="Kellner H."/>
        </authorList>
    </citation>
    <scope>NUCLEOTIDE SEQUENCE [LARGE SCALE GENOMIC DNA]</scope>
    <source>
        <strain evidence="4 5">DSM 105464</strain>
    </source>
</reference>
<feature type="region of interest" description="Disordered" evidence="3">
    <location>
        <begin position="20"/>
        <end position="49"/>
    </location>
</feature>
<sequence>MWQDDSFTSRIRDFKASITAHSQTIKSEPAARPLPKNHSRAPPSVATRRSSLILSDTQTRSFTSPSLSILSASTVSQTYSVLSVCLAKSTMDKYGSGLAAFQTFCDSEQVPQASRLPADEFLLCAFAASKAGSMVRSTVQNLISAVRAWHIVNGAPWNGGLRLAYIMNGIEALAPSGKPPRAPVTHRMLELVCTEVDISSNEGLCVRAAAATAFWCQLRLGEIFATSRAVSDQTNIPSRDDLSYDLDAAGSMQLRLPWTKTKRHKGETIIVTRQCGSTDPISALHHHIQSNRPSAFEPLFSFRTPNGSLSCLTKKRFLSICNKIWSSHGLPHTTGHSFRIGGTTELLMGGVDPDVVKTMGRWSSDAFLRYWRALEVVVPLHAERLRAPSTQQRPKALKSAITKKRVRFADARIP</sequence>
<dbReference type="InterPro" id="IPR013762">
    <property type="entry name" value="Integrase-like_cat_sf"/>
</dbReference>
<evidence type="ECO:0000256" key="3">
    <source>
        <dbReference type="SAM" id="MobiDB-lite"/>
    </source>
</evidence>
<gene>
    <name evidence="4" type="ORF">EVJ58_g2058</name>
</gene>
<protein>
    <recommendedName>
        <fullName evidence="6">DNA breaking-rejoining enzyme</fullName>
    </recommendedName>
</protein>
<accession>A0A4Y9YUT0</accession>
<dbReference type="PANTHER" id="PTHR34605">
    <property type="entry name" value="PHAGE_INTEGRASE DOMAIN-CONTAINING PROTEIN"/>
    <property type="match status" value="1"/>
</dbReference>
<organism evidence="4 5">
    <name type="scientific">Rhodofomes roseus</name>
    <dbReference type="NCBI Taxonomy" id="34475"/>
    <lineage>
        <taxon>Eukaryota</taxon>
        <taxon>Fungi</taxon>
        <taxon>Dikarya</taxon>
        <taxon>Basidiomycota</taxon>
        <taxon>Agaricomycotina</taxon>
        <taxon>Agaricomycetes</taxon>
        <taxon>Polyporales</taxon>
        <taxon>Rhodofomes</taxon>
    </lineage>
</organism>
<dbReference type="GO" id="GO:0015074">
    <property type="term" value="P:DNA integration"/>
    <property type="evidence" value="ECO:0007669"/>
    <property type="project" value="InterPro"/>
</dbReference>
<dbReference type="InterPro" id="IPR010998">
    <property type="entry name" value="Integrase_recombinase_N"/>
</dbReference>
<dbReference type="Gene3D" id="1.10.150.130">
    <property type="match status" value="1"/>
</dbReference>
<dbReference type="STRING" id="34475.A0A4Y9YUT0"/>
<dbReference type="SUPFAM" id="SSF56349">
    <property type="entry name" value="DNA breaking-rejoining enzymes"/>
    <property type="match status" value="1"/>
</dbReference>
<name>A0A4Y9YUT0_9APHY</name>
<keyword evidence="1" id="KW-0238">DNA-binding</keyword>
<dbReference type="InterPro" id="IPR052925">
    <property type="entry name" value="Phage_Integrase-like_Recomb"/>
</dbReference>
<evidence type="ECO:0000313" key="5">
    <source>
        <dbReference type="Proteomes" id="UP000298390"/>
    </source>
</evidence>